<keyword evidence="4 8" id="KW-0540">Nuclease</keyword>
<comment type="subunit">
    <text evidence="8">Homodimer.</text>
</comment>
<gene>
    <name evidence="8 11" type="primary">rnc</name>
    <name evidence="11" type="ORF">FUA23_17900</name>
</gene>
<dbReference type="PANTHER" id="PTHR11207">
    <property type="entry name" value="RIBONUCLEASE III"/>
    <property type="match status" value="1"/>
</dbReference>
<dbReference type="SUPFAM" id="SSF54768">
    <property type="entry name" value="dsRNA-binding domain-like"/>
    <property type="match status" value="1"/>
</dbReference>
<dbReference type="Pfam" id="PF14622">
    <property type="entry name" value="Ribonucleas_3_3"/>
    <property type="match status" value="1"/>
</dbReference>
<reference evidence="11 12" key="1">
    <citation type="submission" date="2019-08" db="EMBL/GenBank/DDBJ databases">
        <title>Lewinella sp. strain SSH13 Genome sequencing and assembly.</title>
        <authorList>
            <person name="Kim I."/>
        </authorList>
    </citation>
    <scope>NUCLEOTIDE SEQUENCE [LARGE SCALE GENOMIC DNA]</scope>
    <source>
        <strain evidence="11 12">SSH13</strain>
    </source>
</reference>
<evidence type="ECO:0000256" key="3">
    <source>
        <dbReference type="ARBA" id="ARBA00022664"/>
    </source>
</evidence>
<dbReference type="Pfam" id="PF00035">
    <property type="entry name" value="dsrm"/>
    <property type="match status" value="1"/>
</dbReference>
<dbReference type="AlphaFoldDB" id="A0A5C7FQR0"/>
<dbReference type="InterPro" id="IPR011907">
    <property type="entry name" value="RNase_III"/>
</dbReference>
<dbReference type="Gene3D" id="1.10.1520.10">
    <property type="entry name" value="Ribonuclease III domain"/>
    <property type="match status" value="1"/>
</dbReference>
<evidence type="ECO:0000259" key="9">
    <source>
        <dbReference type="PROSITE" id="PS50137"/>
    </source>
</evidence>
<keyword evidence="6 8" id="KW-0378">Hydrolase</keyword>
<dbReference type="HAMAP" id="MF_00104">
    <property type="entry name" value="RNase_III"/>
    <property type="match status" value="1"/>
</dbReference>
<dbReference type="CDD" id="cd00593">
    <property type="entry name" value="RIBOc"/>
    <property type="match status" value="1"/>
</dbReference>
<dbReference type="GO" id="GO:0010468">
    <property type="term" value="P:regulation of gene expression"/>
    <property type="evidence" value="ECO:0007669"/>
    <property type="project" value="TreeGrafter"/>
</dbReference>
<keyword evidence="8" id="KW-0698">rRNA processing</keyword>
<evidence type="ECO:0000256" key="5">
    <source>
        <dbReference type="ARBA" id="ARBA00022759"/>
    </source>
</evidence>
<dbReference type="GO" id="GO:0019843">
    <property type="term" value="F:rRNA binding"/>
    <property type="evidence" value="ECO:0007669"/>
    <property type="project" value="UniProtKB-KW"/>
</dbReference>
<dbReference type="Gene3D" id="3.30.160.20">
    <property type="match status" value="1"/>
</dbReference>
<feature type="domain" description="RNase III" evidence="10">
    <location>
        <begin position="19"/>
        <end position="145"/>
    </location>
</feature>
<evidence type="ECO:0000313" key="12">
    <source>
        <dbReference type="Proteomes" id="UP000321907"/>
    </source>
</evidence>
<evidence type="ECO:0000256" key="7">
    <source>
        <dbReference type="ARBA" id="ARBA00022884"/>
    </source>
</evidence>
<keyword evidence="8" id="KW-0460">Magnesium</keyword>
<feature type="binding site" evidence="8">
    <location>
        <position position="63"/>
    </location>
    <ligand>
        <name>Mg(2+)</name>
        <dbReference type="ChEBI" id="CHEBI:18420"/>
    </ligand>
</feature>
<name>A0A5C7FQR0_9BACT</name>
<comment type="caution">
    <text evidence="11">The sequence shown here is derived from an EMBL/GenBank/DDBJ whole genome shotgun (WGS) entry which is preliminary data.</text>
</comment>
<comment type="function">
    <text evidence="8">Digests double-stranded RNA. Involved in the processing of primary rRNA transcript to yield the immediate precursors to the large and small rRNAs (23S and 16S). Processes some mRNAs, and tRNAs when they are encoded in the rRNA operon. Processes pre-crRNA and tracrRNA of type II CRISPR loci if present in the organism.</text>
</comment>
<evidence type="ECO:0000256" key="1">
    <source>
        <dbReference type="ARBA" id="ARBA00000109"/>
    </source>
</evidence>
<keyword evidence="8" id="KW-0963">Cytoplasm</keyword>
<dbReference type="OrthoDB" id="9805026at2"/>
<accession>A0A5C7FQR0</accession>
<feature type="active site" evidence="8">
    <location>
        <position position="67"/>
    </location>
</feature>
<proteinExistence type="inferred from homology"/>
<comment type="subcellular location">
    <subcellularLocation>
        <location evidence="8">Cytoplasm</location>
    </subcellularLocation>
</comment>
<dbReference type="InterPro" id="IPR014720">
    <property type="entry name" value="dsRBD_dom"/>
</dbReference>
<dbReference type="InterPro" id="IPR000999">
    <property type="entry name" value="RNase_III_dom"/>
</dbReference>
<feature type="binding site" evidence="8">
    <location>
        <position position="134"/>
    </location>
    <ligand>
        <name>Mg(2+)</name>
        <dbReference type="ChEBI" id="CHEBI:18420"/>
    </ligand>
</feature>
<dbReference type="EMBL" id="VOXD01000033">
    <property type="protein sequence ID" value="TXF87706.1"/>
    <property type="molecule type" value="Genomic_DNA"/>
</dbReference>
<protein>
    <recommendedName>
        <fullName evidence="8">Ribonuclease 3</fullName>
        <ecNumber evidence="8">3.1.26.3</ecNumber>
    </recommendedName>
    <alternativeName>
        <fullName evidence="8">Ribonuclease III</fullName>
        <shortName evidence="8">RNase III</shortName>
    </alternativeName>
</protein>
<dbReference type="GO" id="GO:0006397">
    <property type="term" value="P:mRNA processing"/>
    <property type="evidence" value="ECO:0007669"/>
    <property type="project" value="UniProtKB-UniRule"/>
</dbReference>
<sequence length="246" mass="28290">MKTIRRIYNFYFSPEKDFVRRLRRLLGFTPAYLKIFKLAFHHKSSNDGAKSSPYGGQSNERLEYLGDAVLGTIVAEYLYKKYPTEDEGFLTKMRSKIVKRKSLNEIGFNMGLDEILSTYNNTRIAKSMLGNAVEALVGAVYVEQGYALTTKFVVRRMLKNYVDVEGLETFDDNYKSQLLEYCQKNGQRVDYKILKRFKQDKRDRFRVAVLVDGAKLAVGEDYNKKSAEQIASKRALQGMGMAVTQK</sequence>
<dbReference type="PROSITE" id="PS50137">
    <property type="entry name" value="DS_RBD"/>
    <property type="match status" value="1"/>
</dbReference>
<dbReference type="SMART" id="SM00535">
    <property type="entry name" value="RIBOc"/>
    <property type="match status" value="1"/>
</dbReference>
<dbReference type="GO" id="GO:0006364">
    <property type="term" value="P:rRNA processing"/>
    <property type="evidence" value="ECO:0007669"/>
    <property type="project" value="UniProtKB-UniRule"/>
</dbReference>
<comment type="similarity">
    <text evidence="2">Belongs to the ribonuclease III family.</text>
</comment>
<feature type="binding site" evidence="8">
    <location>
        <position position="131"/>
    </location>
    <ligand>
        <name>Mg(2+)</name>
        <dbReference type="ChEBI" id="CHEBI:18420"/>
    </ligand>
</feature>
<dbReference type="GO" id="GO:0003725">
    <property type="term" value="F:double-stranded RNA binding"/>
    <property type="evidence" value="ECO:0007669"/>
    <property type="project" value="TreeGrafter"/>
</dbReference>
<dbReference type="PROSITE" id="PS00517">
    <property type="entry name" value="RNASE_3_1"/>
    <property type="match status" value="1"/>
</dbReference>
<keyword evidence="8" id="KW-0819">tRNA processing</keyword>
<dbReference type="NCBIfam" id="TIGR02191">
    <property type="entry name" value="RNaseIII"/>
    <property type="match status" value="1"/>
</dbReference>
<keyword evidence="7 8" id="KW-0694">RNA-binding</keyword>
<keyword evidence="8" id="KW-0479">Metal-binding</keyword>
<comment type="cofactor">
    <cofactor evidence="8">
        <name>Mg(2+)</name>
        <dbReference type="ChEBI" id="CHEBI:18420"/>
    </cofactor>
</comment>
<dbReference type="Proteomes" id="UP000321907">
    <property type="component" value="Unassembled WGS sequence"/>
</dbReference>
<comment type="catalytic activity">
    <reaction evidence="1 8">
        <text>Endonucleolytic cleavage to 5'-phosphomonoester.</text>
        <dbReference type="EC" id="3.1.26.3"/>
    </reaction>
</comment>
<dbReference type="SUPFAM" id="SSF69065">
    <property type="entry name" value="RNase III domain-like"/>
    <property type="match status" value="1"/>
</dbReference>
<feature type="active site" evidence="8">
    <location>
        <position position="134"/>
    </location>
</feature>
<evidence type="ECO:0000256" key="8">
    <source>
        <dbReference type="HAMAP-Rule" id="MF_00104"/>
    </source>
</evidence>
<dbReference type="SMART" id="SM00358">
    <property type="entry name" value="DSRM"/>
    <property type="match status" value="1"/>
</dbReference>
<feature type="domain" description="DRBM" evidence="9">
    <location>
        <begin position="173"/>
        <end position="241"/>
    </location>
</feature>
<dbReference type="PROSITE" id="PS50142">
    <property type="entry name" value="RNASE_3_2"/>
    <property type="match status" value="1"/>
</dbReference>
<dbReference type="GO" id="GO:0008033">
    <property type="term" value="P:tRNA processing"/>
    <property type="evidence" value="ECO:0007669"/>
    <property type="project" value="UniProtKB-KW"/>
</dbReference>
<dbReference type="CDD" id="cd10845">
    <property type="entry name" value="DSRM_RNAse_III_family"/>
    <property type="match status" value="1"/>
</dbReference>
<dbReference type="GO" id="GO:0004525">
    <property type="term" value="F:ribonuclease III activity"/>
    <property type="evidence" value="ECO:0007669"/>
    <property type="project" value="UniProtKB-UniRule"/>
</dbReference>
<dbReference type="GO" id="GO:0046872">
    <property type="term" value="F:metal ion binding"/>
    <property type="evidence" value="ECO:0007669"/>
    <property type="project" value="UniProtKB-KW"/>
</dbReference>
<evidence type="ECO:0000259" key="10">
    <source>
        <dbReference type="PROSITE" id="PS50142"/>
    </source>
</evidence>
<keyword evidence="8" id="KW-0699">rRNA-binding</keyword>
<keyword evidence="5 8" id="KW-0255">Endonuclease</keyword>
<evidence type="ECO:0000256" key="4">
    <source>
        <dbReference type="ARBA" id="ARBA00022722"/>
    </source>
</evidence>
<dbReference type="GO" id="GO:0005737">
    <property type="term" value="C:cytoplasm"/>
    <property type="evidence" value="ECO:0007669"/>
    <property type="project" value="UniProtKB-SubCell"/>
</dbReference>
<keyword evidence="12" id="KW-1185">Reference proteome</keyword>
<dbReference type="EC" id="3.1.26.3" evidence="8"/>
<organism evidence="11 12">
    <name type="scientific">Neolewinella aurantiaca</name>
    <dbReference type="NCBI Taxonomy" id="2602767"/>
    <lineage>
        <taxon>Bacteria</taxon>
        <taxon>Pseudomonadati</taxon>
        <taxon>Bacteroidota</taxon>
        <taxon>Saprospiria</taxon>
        <taxon>Saprospirales</taxon>
        <taxon>Lewinellaceae</taxon>
        <taxon>Neolewinella</taxon>
    </lineage>
</organism>
<keyword evidence="3 8" id="KW-0507">mRNA processing</keyword>
<evidence type="ECO:0000313" key="11">
    <source>
        <dbReference type="EMBL" id="TXF87706.1"/>
    </source>
</evidence>
<dbReference type="PANTHER" id="PTHR11207:SF0">
    <property type="entry name" value="RIBONUCLEASE 3"/>
    <property type="match status" value="1"/>
</dbReference>
<dbReference type="InterPro" id="IPR036389">
    <property type="entry name" value="RNase_III_sf"/>
</dbReference>
<evidence type="ECO:0000256" key="2">
    <source>
        <dbReference type="ARBA" id="ARBA00010183"/>
    </source>
</evidence>
<evidence type="ECO:0000256" key="6">
    <source>
        <dbReference type="ARBA" id="ARBA00022801"/>
    </source>
</evidence>